<dbReference type="InterPro" id="IPR036188">
    <property type="entry name" value="FAD/NAD-bd_sf"/>
</dbReference>
<feature type="signal peptide" evidence="5">
    <location>
        <begin position="1"/>
        <end position="25"/>
    </location>
</feature>
<keyword evidence="4" id="KW-0560">Oxidoreductase</keyword>
<proteinExistence type="predicted"/>
<dbReference type="InterPro" id="IPR006311">
    <property type="entry name" value="TAT_signal"/>
</dbReference>
<dbReference type="PRINTS" id="PR00411">
    <property type="entry name" value="PNDRDTASEI"/>
</dbReference>
<keyword evidence="5" id="KW-0732">Signal</keyword>
<dbReference type="AlphaFoldDB" id="A0A6N8JJT9"/>
<evidence type="ECO:0000256" key="1">
    <source>
        <dbReference type="ARBA" id="ARBA00001974"/>
    </source>
</evidence>
<dbReference type="SUPFAM" id="SSF56425">
    <property type="entry name" value="Succinate dehydrogenase/fumarate reductase flavoprotein, catalytic domain"/>
    <property type="match status" value="1"/>
</dbReference>
<evidence type="ECO:0000313" key="8">
    <source>
        <dbReference type="Proteomes" id="UP000463388"/>
    </source>
</evidence>
<dbReference type="PROSITE" id="PS51318">
    <property type="entry name" value="TAT"/>
    <property type="match status" value="1"/>
</dbReference>
<organism evidence="7 8">
    <name type="scientific">Adlercreutzia mucosicola</name>
    <dbReference type="NCBI Taxonomy" id="580026"/>
    <lineage>
        <taxon>Bacteria</taxon>
        <taxon>Bacillati</taxon>
        <taxon>Actinomycetota</taxon>
        <taxon>Coriobacteriia</taxon>
        <taxon>Eggerthellales</taxon>
        <taxon>Eggerthellaceae</taxon>
        <taxon>Adlercreutzia</taxon>
    </lineage>
</organism>
<dbReference type="InterPro" id="IPR003953">
    <property type="entry name" value="FAD-dep_OxRdtase_2_FAD-bd"/>
</dbReference>
<protein>
    <submittedName>
        <fullName evidence="7">FAD-dependent oxidoreductase</fullName>
    </submittedName>
</protein>
<dbReference type="InterPro" id="IPR027477">
    <property type="entry name" value="Succ_DH/fumarate_Rdtase_cat_sf"/>
</dbReference>
<evidence type="ECO:0000256" key="3">
    <source>
        <dbReference type="ARBA" id="ARBA00022827"/>
    </source>
</evidence>
<dbReference type="PANTHER" id="PTHR43400">
    <property type="entry name" value="FUMARATE REDUCTASE"/>
    <property type="match status" value="1"/>
</dbReference>
<reference evidence="7 8" key="1">
    <citation type="submission" date="2019-12" db="EMBL/GenBank/DDBJ databases">
        <title>Microbes associate with the intestines of laboratory mice.</title>
        <authorList>
            <person name="Navarre W."/>
            <person name="Wong E."/>
        </authorList>
    </citation>
    <scope>NUCLEOTIDE SEQUENCE [LARGE SCALE GENOMIC DNA]</scope>
    <source>
        <strain evidence="7 8">NM66_B29</strain>
    </source>
</reference>
<keyword evidence="3" id="KW-0274">FAD</keyword>
<evidence type="ECO:0000259" key="6">
    <source>
        <dbReference type="Pfam" id="PF00890"/>
    </source>
</evidence>
<dbReference type="InterPro" id="IPR050315">
    <property type="entry name" value="FAD-oxidoreductase_2"/>
</dbReference>
<dbReference type="SUPFAM" id="SSF51905">
    <property type="entry name" value="FAD/NAD(P)-binding domain"/>
    <property type="match status" value="1"/>
</dbReference>
<evidence type="ECO:0000256" key="5">
    <source>
        <dbReference type="SAM" id="SignalP"/>
    </source>
</evidence>
<evidence type="ECO:0000313" key="7">
    <source>
        <dbReference type="EMBL" id="MVX60145.1"/>
    </source>
</evidence>
<keyword evidence="8" id="KW-1185">Reference proteome</keyword>
<dbReference type="GO" id="GO:0033765">
    <property type="term" value="F:steroid dehydrogenase activity, acting on the CH-CH group of donors"/>
    <property type="evidence" value="ECO:0007669"/>
    <property type="project" value="UniProtKB-ARBA"/>
</dbReference>
<feature type="chain" id="PRO_5039195443" evidence="5">
    <location>
        <begin position="26"/>
        <end position="519"/>
    </location>
</feature>
<accession>A0A6N8JJT9</accession>
<evidence type="ECO:0000256" key="4">
    <source>
        <dbReference type="ARBA" id="ARBA00023002"/>
    </source>
</evidence>
<name>A0A6N8JJT9_9ACTN</name>
<dbReference type="EMBL" id="WSRR01000002">
    <property type="protein sequence ID" value="MVX60145.1"/>
    <property type="molecule type" value="Genomic_DNA"/>
</dbReference>
<dbReference type="RefSeq" id="WP_160344517.1">
    <property type="nucleotide sequence ID" value="NZ_WSRR01000002.1"/>
</dbReference>
<evidence type="ECO:0000256" key="2">
    <source>
        <dbReference type="ARBA" id="ARBA00022630"/>
    </source>
</evidence>
<dbReference type="OrthoDB" id="9813348at2"/>
<keyword evidence="2" id="KW-0285">Flavoprotein</keyword>
<dbReference type="Pfam" id="PF00890">
    <property type="entry name" value="FAD_binding_2"/>
    <property type="match status" value="1"/>
</dbReference>
<feature type="domain" description="FAD-dependent oxidoreductase 2 FAD-binding" evidence="6">
    <location>
        <begin position="49"/>
        <end position="487"/>
    </location>
</feature>
<comment type="cofactor">
    <cofactor evidence="1">
        <name>FAD</name>
        <dbReference type="ChEBI" id="CHEBI:57692"/>
    </cofactor>
</comment>
<dbReference type="PANTHER" id="PTHR43400:SF7">
    <property type="entry name" value="FAD-DEPENDENT OXIDOREDUCTASE 2 FAD BINDING DOMAIN-CONTAINING PROTEIN"/>
    <property type="match status" value="1"/>
</dbReference>
<dbReference type="Gene3D" id="3.90.700.10">
    <property type="entry name" value="Succinate dehydrogenase/fumarate reductase flavoprotein, catalytic domain"/>
    <property type="match status" value="1"/>
</dbReference>
<comment type="caution">
    <text evidence="7">The sequence shown here is derived from an EMBL/GenBank/DDBJ whole genome shotgun (WGS) entry which is preliminary data.</text>
</comment>
<dbReference type="Proteomes" id="UP000463388">
    <property type="component" value="Unassembled WGS sequence"/>
</dbReference>
<sequence>MTPTHLSRRAFCIGASILGASIALGGCASKTDTAETDNAGETAVGPDADLIIIGAGLSGMACARSAAENGASVILIDKAPFAGSTFQTSMGNVSILQIADNEEFWQFQDGPEDTMDDFIARYTKATETGKVDAPYPDYDRVKALMAASCETIAWMEELGVDFQQSFTKEMVGTDTVKPDASNLSDTLPGAFVVEQMVHALDNLGVDLRLSTEALELITEGDAVVGVRVDDGAESELRAPVVVLATGGFGASEAYCDELVPTINKIGFQYQGNAMNTGDGMTMAKAVDAALYEDCWVIPNVIVPARALTAVDPDFELLCDQSIHGKALEGGATATKLIVDAAGERFINEALPPIALATTMADRDAAPYFALFDSSDSEVVAVLEKGVGTDGLLKADTIEALAETAQLPALPETFAAYQAVAESGADEAFGKTAEKLTAYASGPYYLVSYVPSYVATMGGVKTNADCQAVRADESAITGLYVVGECTHRFMYNRSFVRHCSNSSALTMGRLTGKALAELSA</sequence>
<gene>
    <name evidence="7" type="ORF">GKZ27_01470</name>
</gene>
<dbReference type="Gene3D" id="3.50.50.60">
    <property type="entry name" value="FAD/NAD(P)-binding domain"/>
    <property type="match status" value="1"/>
</dbReference>